<dbReference type="InterPro" id="IPR051049">
    <property type="entry name" value="Dienelactone_hydrolase-like"/>
</dbReference>
<dbReference type="GO" id="GO:0016787">
    <property type="term" value="F:hydrolase activity"/>
    <property type="evidence" value="ECO:0007669"/>
    <property type="project" value="UniProtKB-KW"/>
</dbReference>
<dbReference type="SUPFAM" id="SSF53474">
    <property type="entry name" value="alpha/beta-Hydrolases"/>
    <property type="match status" value="1"/>
</dbReference>
<dbReference type="Gene3D" id="3.40.50.1820">
    <property type="entry name" value="alpha/beta hydrolase"/>
    <property type="match status" value="1"/>
</dbReference>
<dbReference type="Pfam" id="PF01738">
    <property type="entry name" value="DLH"/>
    <property type="match status" value="1"/>
</dbReference>
<dbReference type="InterPro" id="IPR002925">
    <property type="entry name" value="Dienelactn_hydro"/>
</dbReference>
<sequence>MCYEPDAMPPVHGSPRTTVTSGRVVLTSADGARFAAFLSRPGRPSGPAVLVLPDNRGLSGFYERLTERLAEQGHTALAIDYFGRTAGTGTRPDDFPFMEHLGRAHKDGLFADIAAGAAHLRAEGREEVVSLGFCFGGRLAFMAARPGFGLAGTIGLYGYPDVLFGNPGPTQMAGELRGPILGLFGGADEGISPEVVGAFGEALGSAGVAHEFVTYPGAPHSFFELGRPELAEACADAWARILGFLDGERPASVRQASGERPGERTARGDLTSPRAATMQD</sequence>
<comment type="caution">
    <text evidence="3">The sequence shown here is derived from an EMBL/GenBank/DDBJ whole genome shotgun (WGS) entry which is preliminary data.</text>
</comment>
<reference evidence="3 4" key="1">
    <citation type="submission" date="2024-05" db="EMBL/GenBank/DDBJ databases">
        <title>Microbispora sp.ZYX-F-249.</title>
        <authorList>
            <person name="Xie H."/>
        </authorList>
    </citation>
    <scope>NUCLEOTIDE SEQUENCE [LARGE SCALE GENOMIC DNA]</scope>
    <source>
        <strain evidence="3 4">ZYX-F-249</strain>
    </source>
</reference>
<feature type="domain" description="Dienelactone hydrolase" evidence="2">
    <location>
        <begin position="34"/>
        <end position="245"/>
    </location>
</feature>
<keyword evidence="3" id="KW-0378">Hydrolase</keyword>
<evidence type="ECO:0000259" key="2">
    <source>
        <dbReference type="Pfam" id="PF01738"/>
    </source>
</evidence>
<dbReference type="RefSeq" id="WP_346226042.1">
    <property type="nucleotide sequence ID" value="NZ_JBDJAW010000008.1"/>
</dbReference>
<evidence type="ECO:0000313" key="4">
    <source>
        <dbReference type="Proteomes" id="UP001447516"/>
    </source>
</evidence>
<accession>A0ABV0AL66</accession>
<evidence type="ECO:0000256" key="1">
    <source>
        <dbReference type="SAM" id="MobiDB-lite"/>
    </source>
</evidence>
<feature type="region of interest" description="Disordered" evidence="1">
    <location>
        <begin position="252"/>
        <end position="280"/>
    </location>
</feature>
<proteinExistence type="predicted"/>
<keyword evidence="4" id="KW-1185">Reference proteome</keyword>
<dbReference type="PANTHER" id="PTHR46623:SF6">
    <property type="entry name" value="ALPHA_BETA-HYDROLASES SUPERFAMILY PROTEIN"/>
    <property type="match status" value="1"/>
</dbReference>
<name>A0ABV0AL66_9ACTN</name>
<dbReference type="InterPro" id="IPR029058">
    <property type="entry name" value="AB_hydrolase_fold"/>
</dbReference>
<organism evidence="3 4">
    <name type="scientific">Microbispora maris</name>
    <dbReference type="NCBI Taxonomy" id="3144104"/>
    <lineage>
        <taxon>Bacteria</taxon>
        <taxon>Bacillati</taxon>
        <taxon>Actinomycetota</taxon>
        <taxon>Actinomycetes</taxon>
        <taxon>Streptosporangiales</taxon>
        <taxon>Streptosporangiaceae</taxon>
        <taxon>Microbispora</taxon>
    </lineage>
</organism>
<gene>
    <name evidence="3" type="ORF">AAH991_13040</name>
</gene>
<dbReference type="Proteomes" id="UP001447516">
    <property type="component" value="Unassembled WGS sequence"/>
</dbReference>
<protein>
    <submittedName>
        <fullName evidence="3">Dienelactone hydrolase family protein</fullName>
    </submittedName>
</protein>
<dbReference type="EMBL" id="JBDJAW010000008">
    <property type="protein sequence ID" value="MEN3536034.1"/>
    <property type="molecule type" value="Genomic_DNA"/>
</dbReference>
<dbReference type="PANTHER" id="PTHR46623">
    <property type="entry name" value="CARBOXYMETHYLENEBUTENOLIDASE-RELATED"/>
    <property type="match status" value="1"/>
</dbReference>
<evidence type="ECO:0000313" key="3">
    <source>
        <dbReference type="EMBL" id="MEN3536034.1"/>
    </source>
</evidence>